<dbReference type="GO" id="GO:0031966">
    <property type="term" value="C:mitochondrial membrane"/>
    <property type="evidence" value="ECO:0007669"/>
    <property type="project" value="UniProtKB-SubCell"/>
</dbReference>
<dbReference type="EMBL" id="HBIV01040161">
    <property type="protein sequence ID" value="CAE0676663.1"/>
    <property type="molecule type" value="Transcribed_RNA"/>
</dbReference>
<keyword evidence="2" id="KW-0813">Transport</keyword>
<evidence type="ECO:0000256" key="3">
    <source>
        <dbReference type="ARBA" id="ARBA00022547"/>
    </source>
</evidence>
<proteinExistence type="predicted"/>
<protein>
    <submittedName>
        <fullName evidence="8">Uncharacterized protein</fullName>
    </submittedName>
</protein>
<evidence type="ECO:0000256" key="5">
    <source>
        <dbReference type="ARBA" id="ARBA00023065"/>
    </source>
</evidence>
<comment type="subcellular location">
    <subcellularLocation>
        <location evidence="1">Mitochondrion membrane</location>
    </subcellularLocation>
</comment>
<dbReference type="AlphaFoldDB" id="A0A7S4DXD2"/>
<keyword evidence="7" id="KW-0472">Membrane</keyword>
<evidence type="ECO:0000256" key="1">
    <source>
        <dbReference type="ARBA" id="ARBA00004325"/>
    </source>
</evidence>
<dbReference type="GO" id="GO:0015078">
    <property type="term" value="F:proton transmembrane transporter activity"/>
    <property type="evidence" value="ECO:0007669"/>
    <property type="project" value="InterPro"/>
</dbReference>
<dbReference type="GO" id="GO:0015986">
    <property type="term" value="P:proton motive force-driven ATP synthesis"/>
    <property type="evidence" value="ECO:0007669"/>
    <property type="project" value="InterPro"/>
</dbReference>
<evidence type="ECO:0000256" key="7">
    <source>
        <dbReference type="ARBA" id="ARBA00023136"/>
    </source>
</evidence>
<evidence type="ECO:0000256" key="4">
    <source>
        <dbReference type="ARBA" id="ARBA00022781"/>
    </source>
</evidence>
<dbReference type="InterPro" id="IPR008688">
    <property type="entry name" value="ATP_synth_Bsub_B/MI25"/>
</dbReference>
<evidence type="ECO:0000313" key="8">
    <source>
        <dbReference type="EMBL" id="CAE0676663.1"/>
    </source>
</evidence>
<reference evidence="8" key="1">
    <citation type="submission" date="2021-01" db="EMBL/GenBank/DDBJ databases">
        <authorList>
            <person name="Corre E."/>
            <person name="Pelletier E."/>
            <person name="Niang G."/>
            <person name="Scheremetjew M."/>
            <person name="Finn R."/>
            <person name="Kale V."/>
            <person name="Holt S."/>
            <person name="Cochrane G."/>
            <person name="Meng A."/>
            <person name="Brown T."/>
            <person name="Cohen L."/>
        </authorList>
    </citation>
    <scope>NUCLEOTIDE SEQUENCE</scope>
    <source>
        <strain evidence="8">CCCM811</strain>
    </source>
</reference>
<keyword evidence="3" id="KW-0138">CF(0)</keyword>
<accession>A0A7S4DXD2</accession>
<dbReference type="GO" id="GO:0045259">
    <property type="term" value="C:proton-transporting ATP synthase complex"/>
    <property type="evidence" value="ECO:0007669"/>
    <property type="project" value="UniProtKB-KW"/>
</dbReference>
<keyword evidence="5" id="KW-0406">Ion transport</keyword>
<gene>
    <name evidence="8" type="ORF">LGLO00237_LOCUS28441</name>
</gene>
<organism evidence="8">
    <name type="scientific">Lotharella globosa</name>
    <dbReference type="NCBI Taxonomy" id="91324"/>
    <lineage>
        <taxon>Eukaryota</taxon>
        <taxon>Sar</taxon>
        <taxon>Rhizaria</taxon>
        <taxon>Cercozoa</taxon>
        <taxon>Chlorarachniophyceae</taxon>
        <taxon>Lotharella</taxon>
    </lineage>
</organism>
<keyword evidence="6" id="KW-0496">Mitochondrion</keyword>
<dbReference type="Pfam" id="PF05405">
    <property type="entry name" value="Mt_ATP-synt_B"/>
    <property type="match status" value="1"/>
</dbReference>
<evidence type="ECO:0000256" key="2">
    <source>
        <dbReference type="ARBA" id="ARBA00022448"/>
    </source>
</evidence>
<name>A0A7S4DXD2_9EUKA</name>
<evidence type="ECO:0000256" key="6">
    <source>
        <dbReference type="ARBA" id="ARBA00023128"/>
    </source>
</evidence>
<keyword evidence="4" id="KW-0375">Hydrogen ion transport</keyword>
<sequence length="253" mass="28130">MSTQKQEESIMDIVKEHGTMTFLGLGGAILVGKELFMVNEEVVILGLFSGVCFYGYVTLVDDITASMNDYAANIRNNEIAKRKDGIVQLENAAETFKDNLAVTKEIQVLYDSYEETMKKYVVAQNLTTEQAVVTDLEAQLQDLYDAKNFVSNYENTKVLKMATEKMEDYVATGITQKEKDNYFKWAVSMLEGKAKDGDADFITAQFKKEIETASKAVASKDPKAQEAMLEKMLAAGEVSLADPALKSIRKICS</sequence>